<evidence type="ECO:0000256" key="2">
    <source>
        <dbReference type="SAM" id="MobiDB-lite"/>
    </source>
</evidence>
<dbReference type="VEuPathDB" id="VectorBase:PPAPM1_011409"/>
<dbReference type="Proteomes" id="UP000092462">
    <property type="component" value="Unassembled WGS sequence"/>
</dbReference>
<name>A0A1B0D5C8_PHLPP</name>
<proteinExistence type="predicted"/>
<feature type="region of interest" description="Disordered" evidence="2">
    <location>
        <begin position="130"/>
        <end position="201"/>
    </location>
</feature>
<feature type="compositionally biased region" description="Pro residues" evidence="2">
    <location>
        <begin position="139"/>
        <end position="149"/>
    </location>
</feature>
<feature type="coiled-coil region" evidence="1">
    <location>
        <begin position="220"/>
        <end position="247"/>
    </location>
</feature>
<keyword evidence="1" id="KW-0175">Coiled coil</keyword>
<organism evidence="3 4">
    <name type="scientific">Phlebotomus papatasi</name>
    <name type="common">Sandfly</name>
    <dbReference type="NCBI Taxonomy" id="29031"/>
    <lineage>
        <taxon>Eukaryota</taxon>
        <taxon>Metazoa</taxon>
        <taxon>Ecdysozoa</taxon>
        <taxon>Arthropoda</taxon>
        <taxon>Hexapoda</taxon>
        <taxon>Insecta</taxon>
        <taxon>Pterygota</taxon>
        <taxon>Neoptera</taxon>
        <taxon>Endopterygota</taxon>
        <taxon>Diptera</taxon>
        <taxon>Nematocera</taxon>
        <taxon>Psychodoidea</taxon>
        <taxon>Psychodidae</taxon>
        <taxon>Phlebotomus</taxon>
        <taxon>Phlebotomus</taxon>
    </lineage>
</organism>
<evidence type="ECO:0000313" key="4">
    <source>
        <dbReference type="Proteomes" id="UP000092462"/>
    </source>
</evidence>
<evidence type="ECO:0000313" key="3">
    <source>
        <dbReference type="EnsemblMetazoa" id="PPAI002685-PA"/>
    </source>
</evidence>
<protein>
    <recommendedName>
        <fullName evidence="5">Regulatory protein zeste</fullName>
    </recommendedName>
</protein>
<feature type="compositionally biased region" description="Polar residues" evidence="2">
    <location>
        <begin position="184"/>
        <end position="197"/>
    </location>
</feature>
<reference evidence="3" key="1">
    <citation type="submission" date="2022-08" db="UniProtKB">
        <authorList>
            <consortium name="EnsemblMetazoa"/>
        </authorList>
    </citation>
    <scope>IDENTIFICATION</scope>
    <source>
        <strain evidence="3">Israel</strain>
    </source>
</reference>
<dbReference type="AlphaFoldDB" id="A0A1B0D5C8"/>
<feature type="compositionally biased region" description="Polar residues" evidence="2">
    <location>
        <begin position="152"/>
        <end position="162"/>
    </location>
</feature>
<dbReference type="EMBL" id="AJVK01025140">
    <property type="status" value="NOT_ANNOTATED_CDS"/>
    <property type="molecule type" value="Genomic_DNA"/>
</dbReference>
<dbReference type="EnsemblMetazoa" id="PPAI002685-RA">
    <property type="protein sequence ID" value="PPAI002685-PA"/>
    <property type="gene ID" value="PPAI002685"/>
</dbReference>
<feature type="compositionally biased region" description="Low complexity" evidence="2">
    <location>
        <begin position="165"/>
        <end position="180"/>
    </location>
</feature>
<sequence length="266" mass="30674">MVVADFTLLTTHQFGLENSNRQWMAWKSVSDTLNKMWPKSARTPTEWKRTWISVKNKLVDKYRKLQSGNERTIALPSFSGAEMKVLALLGVEGTEKYLDYEISDTPSTDDQTEAMDLHSQNLQIVNTQSLRRENNGNPPEVPPTLPPIKPSVQKSPQSTDTSGDPLRLSPFSLQSQSSFDSDQETLPANSPQQQQLSHHPCEVLPPEPYTLREMQFHYLLKSSKVENQRLREDVQRLTEERDFFKNQFVKMRKVVEQFGNYVSRMQ</sequence>
<accession>A0A1B0D5C8</accession>
<dbReference type="VEuPathDB" id="VectorBase:PPAI002685"/>
<evidence type="ECO:0008006" key="5">
    <source>
        <dbReference type="Google" id="ProtNLM"/>
    </source>
</evidence>
<keyword evidence="4" id="KW-1185">Reference proteome</keyword>
<evidence type="ECO:0000256" key="1">
    <source>
        <dbReference type="SAM" id="Coils"/>
    </source>
</evidence>